<keyword evidence="2" id="KW-0949">S-adenosyl-L-methionine</keyword>
<dbReference type="GO" id="GO:0008295">
    <property type="term" value="P:spermidine biosynthetic process"/>
    <property type="evidence" value="ECO:0007669"/>
    <property type="project" value="UniProtKB-KW"/>
</dbReference>
<dbReference type="Gene3D" id="3.30.360.110">
    <property type="entry name" value="S-adenosylmethionine decarboxylase domain"/>
    <property type="match status" value="1"/>
</dbReference>
<accession>A0A7X6D7T5</accession>
<keyword evidence="3" id="KW-0210">Decarboxylase</keyword>
<dbReference type="GO" id="GO:0008168">
    <property type="term" value="F:methyltransferase activity"/>
    <property type="evidence" value="ECO:0007669"/>
    <property type="project" value="InterPro"/>
</dbReference>
<keyword evidence="9" id="KW-0704">Schiff base</keyword>
<evidence type="ECO:0000256" key="2">
    <source>
        <dbReference type="ARBA" id="ARBA00022691"/>
    </source>
</evidence>
<dbReference type="EMBL" id="JAAVMB010000003">
    <property type="protein sequence ID" value="NKC67295.1"/>
    <property type="molecule type" value="Genomic_DNA"/>
</dbReference>
<keyword evidence="10" id="KW-0670">Pyruvate</keyword>
<sequence length="445" mass="51732">MNVLEKIKNDIGLNQSIECLEIGLVYSYLYKTIATKELAKKMSVPVPIATAFKKELVKNGWMKRESFYFLTAKGQAFVESQLNYKQVDKEIYKTILANPHERLKFLEQVADFLKQIFEERPAVKRELDQAHATMETVIKRVEMMLVDPLIFSKKIAFVGDDDLVSLFLSVTLEKIGFKKTDFLTVYDIDTELLAFIEEKHSKEVRIRCVRKDFRNEKTTDLKKVDVVFTDPPYTPDGILTFINFGEKLLNKYGKMYVSFNHKTPEIQSFLQKEINLKGLNFIEITPNFNTYLGGSIIGNVSNLYVLQKSEMTETMKSSENIYTKSLKKNKTSKRLGFHSLYDLKECNSEVLTSVDNVRDKMNHMSQLFNLNVVEEKFHQFKPYGVSGVMVLKESHFTIHTWPEHNYAAVDLFICEETVDESKFMEELQNIFGSKRCELKKIYRVN</sequence>
<feature type="domain" description="N(4)-bis(aminopropyl)spermidine synthase C-terminal" evidence="11">
    <location>
        <begin position="113"/>
        <end position="327"/>
    </location>
</feature>
<dbReference type="GO" id="GO:0004014">
    <property type="term" value="F:adenosylmethionine decarboxylase activity"/>
    <property type="evidence" value="ECO:0007669"/>
    <property type="project" value="UniProtKB-EC"/>
</dbReference>
<dbReference type="GO" id="GO:0003676">
    <property type="term" value="F:nucleic acid binding"/>
    <property type="evidence" value="ECO:0007669"/>
    <property type="project" value="InterPro"/>
</dbReference>
<dbReference type="SUPFAM" id="SSF56276">
    <property type="entry name" value="S-adenosylmethionine decarboxylase"/>
    <property type="match status" value="1"/>
</dbReference>
<evidence type="ECO:0000256" key="6">
    <source>
        <dbReference type="ARBA" id="ARBA00023115"/>
    </source>
</evidence>
<dbReference type="InterPro" id="IPR003826">
    <property type="entry name" value="AdoMetDC_fam_prok"/>
</dbReference>
<dbReference type="EC" id="4.1.1.50" evidence="12"/>
<comment type="cofactor">
    <cofactor evidence="1">
        <name>pyruvate</name>
        <dbReference type="ChEBI" id="CHEBI:15361"/>
    </cofactor>
</comment>
<dbReference type="PANTHER" id="PTHR33866:SF2">
    <property type="entry name" value="S-ADENOSYLMETHIONINE DECARBOXYLASE PROENZYME"/>
    <property type="match status" value="1"/>
</dbReference>
<keyword evidence="5" id="KW-0745">Spermidine biosynthesis</keyword>
<proteinExistence type="predicted"/>
<dbReference type="SUPFAM" id="SSF53335">
    <property type="entry name" value="S-adenosyl-L-methionine-dependent methyltransferases"/>
    <property type="match status" value="1"/>
</dbReference>
<evidence type="ECO:0000256" key="10">
    <source>
        <dbReference type="ARBA" id="ARBA00023317"/>
    </source>
</evidence>
<evidence type="ECO:0000256" key="3">
    <source>
        <dbReference type="ARBA" id="ARBA00022793"/>
    </source>
</evidence>
<dbReference type="GO" id="GO:0005829">
    <property type="term" value="C:cytosol"/>
    <property type="evidence" value="ECO:0007669"/>
    <property type="project" value="TreeGrafter"/>
</dbReference>
<dbReference type="InterPro" id="IPR029063">
    <property type="entry name" value="SAM-dependent_MTases_sf"/>
</dbReference>
<dbReference type="InterPro" id="IPR017716">
    <property type="entry name" value="S-AdoMet_deCOase_pro-enz"/>
</dbReference>
<dbReference type="Proteomes" id="UP000521358">
    <property type="component" value="Unassembled WGS sequence"/>
</dbReference>
<evidence type="ECO:0000256" key="4">
    <source>
        <dbReference type="ARBA" id="ARBA00022813"/>
    </source>
</evidence>
<organism evidence="12 13">
    <name type="scientific">Vagococcus fluvialis</name>
    <dbReference type="NCBI Taxonomy" id="2738"/>
    <lineage>
        <taxon>Bacteria</taxon>
        <taxon>Bacillati</taxon>
        <taxon>Bacillota</taxon>
        <taxon>Bacilli</taxon>
        <taxon>Lactobacillales</taxon>
        <taxon>Enterococcaceae</taxon>
        <taxon>Vagococcus</taxon>
    </lineage>
</organism>
<evidence type="ECO:0000256" key="5">
    <source>
        <dbReference type="ARBA" id="ARBA00023066"/>
    </source>
</evidence>
<keyword evidence="4" id="KW-0068">Autocatalytic cleavage</keyword>
<dbReference type="GO" id="GO:0032259">
    <property type="term" value="P:methylation"/>
    <property type="evidence" value="ECO:0007669"/>
    <property type="project" value="InterPro"/>
</dbReference>
<evidence type="ECO:0000256" key="1">
    <source>
        <dbReference type="ARBA" id="ARBA00001928"/>
    </source>
</evidence>
<protein>
    <submittedName>
        <fullName evidence="12">Adenosylmethionine decarboxylase</fullName>
        <ecNumber evidence="12">4.1.1.50</ecNumber>
    </submittedName>
</protein>
<dbReference type="AlphaFoldDB" id="A0A7X6D7T5"/>
<evidence type="ECO:0000256" key="9">
    <source>
        <dbReference type="ARBA" id="ARBA00023270"/>
    </source>
</evidence>
<dbReference type="Pfam" id="PF02675">
    <property type="entry name" value="AdoMet_dc"/>
    <property type="match status" value="1"/>
</dbReference>
<evidence type="ECO:0000259" key="11">
    <source>
        <dbReference type="Pfam" id="PF01861"/>
    </source>
</evidence>
<dbReference type="NCBIfam" id="TIGR03330">
    <property type="entry name" value="SAM_DCase_Bsu"/>
    <property type="match status" value="1"/>
</dbReference>
<evidence type="ECO:0000256" key="8">
    <source>
        <dbReference type="ARBA" id="ARBA00023239"/>
    </source>
</evidence>
<gene>
    <name evidence="12" type="primary">speD</name>
    <name evidence="12" type="ORF">HED35_04275</name>
</gene>
<keyword evidence="8 12" id="KW-0456">Lyase</keyword>
<dbReference type="InterPro" id="IPR016067">
    <property type="entry name" value="S-AdoMet_deCO2ase_core"/>
</dbReference>
<dbReference type="InterPro" id="IPR042286">
    <property type="entry name" value="AdoMetDC_C"/>
</dbReference>
<dbReference type="Gene3D" id="3.30.160.750">
    <property type="match status" value="1"/>
</dbReference>
<keyword evidence="7" id="KW-0865">Zymogen</keyword>
<reference evidence="12 13" key="1">
    <citation type="submission" date="2020-03" db="EMBL/GenBank/DDBJ databases">
        <title>Bacterial samples isolated from urine from healthy bovine heifers (Gyr breed).</title>
        <authorList>
            <person name="Giannattasio-Ferraz S."/>
            <person name="Maskeri L."/>
            <person name="Penido A."/>
            <person name="Barbosa-Stancioli E.F."/>
            <person name="Putonti C."/>
        </authorList>
    </citation>
    <scope>NUCLEOTIDE SEQUENCE [LARGE SCALE GENOMIC DNA]</scope>
    <source>
        <strain evidence="12 13">UFMG-H7</strain>
    </source>
</reference>
<dbReference type="InterPro" id="IPR042284">
    <property type="entry name" value="AdoMetDC_N"/>
</dbReference>
<comment type="caution">
    <text evidence="12">The sequence shown here is derived from an EMBL/GenBank/DDBJ whole genome shotgun (WGS) entry which is preliminary data.</text>
</comment>
<dbReference type="Gene3D" id="3.40.50.150">
    <property type="entry name" value="Vaccinia Virus protein VP39"/>
    <property type="match status" value="1"/>
</dbReference>
<keyword evidence="6" id="KW-0620">Polyamine biosynthesis</keyword>
<evidence type="ECO:0000313" key="13">
    <source>
        <dbReference type="Proteomes" id="UP000521358"/>
    </source>
</evidence>
<dbReference type="PANTHER" id="PTHR33866">
    <property type="entry name" value="S-ADENOSYLMETHIONINE DECARBOXYLASE PROENZYME"/>
    <property type="match status" value="1"/>
</dbReference>
<dbReference type="PROSITE" id="PS00092">
    <property type="entry name" value="N6_MTASE"/>
    <property type="match status" value="1"/>
</dbReference>
<dbReference type="InterPro" id="IPR002052">
    <property type="entry name" value="DNA_methylase_N6_adenine_CS"/>
</dbReference>
<dbReference type="RefSeq" id="WP_167806534.1">
    <property type="nucleotide sequence ID" value="NZ_CP122523.1"/>
</dbReference>
<name>A0A7X6D7T5_9ENTE</name>
<evidence type="ECO:0000256" key="7">
    <source>
        <dbReference type="ARBA" id="ARBA00023145"/>
    </source>
</evidence>
<evidence type="ECO:0000313" key="12">
    <source>
        <dbReference type="EMBL" id="NKC67295.1"/>
    </source>
</evidence>
<dbReference type="InterPro" id="IPR002723">
    <property type="entry name" value="BpsA_C"/>
</dbReference>
<dbReference type="Pfam" id="PF01861">
    <property type="entry name" value="BpsA_C"/>
    <property type="match status" value="1"/>
</dbReference>